<dbReference type="Proteomes" id="UP000694420">
    <property type="component" value="Unplaced"/>
</dbReference>
<dbReference type="Ensembl" id="ENSNPET00000012419.1">
    <property type="protein sequence ID" value="ENSNPEP00000012115.1"/>
    <property type="gene ID" value="ENSNPEG00000009074.1"/>
</dbReference>
<keyword evidence="2" id="KW-1185">Reference proteome</keyword>
<reference evidence="1" key="2">
    <citation type="submission" date="2025-09" db="UniProtKB">
        <authorList>
            <consortium name="Ensembl"/>
        </authorList>
    </citation>
    <scope>IDENTIFICATION</scope>
</reference>
<proteinExistence type="predicted"/>
<name>A0A8C6ZEL7_NOTPE</name>
<organism evidence="1 2">
    <name type="scientific">Nothoprocta perdicaria</name>
    <name type="common">Chilean tinamou</name>
    <name type="synonym">Crypturus perdicarius</name>
    <dbReference type="NCBI Taxonomy" id="30464"/>
    <lineage>
        <taxon>Eukaryota</taxon>
        <taxon>Metazoa</taxon>
        <taxon>Chordata</taxon>
        <taxon>Craniata</taxon>
        <taxon>Vertebrata</taxon>
        <taxon>Euteleostomi</taxon>
        <taxon>Archelosauria</taxon>
        <taxon>Archosauria</taxon>
        <taxon>Dinosauria</taxon>
        <taxon>Saurischia</taxon>
        <taxon>Theropoda</taxon>
        <taxon>Coelurosauria</taxon>
        <taxon>Aves</taxon>
        <taxon>Palaeognathae</taxon>
        <taxon>Tinamiformes</taxon>
        <taxon>Tinamidae</taxon>
        <taxon>Nothoprocta</taxon>
    </lineage>
</organism>
<evidence type="ECO:0000313" key="1">
    <source>
        <dbReference type="Ensembl" id="ENSNPEP00000012115.1"/>
    </source>
</evidence>
<sequence length="131" mass="14562">MPICLCSCTHVYIHVCGSVHVHTSVPVCLYLHPYLYACVHAHISVPVYVCTCLCTHVFVPVFVHTRVCAAAPLPGAVPWESRLGSSGYSTRHLGREARTWGKSVRQETKSAANWEKAGCRREMVSFFSKTQ</sequence>
<evidence type="ECO:0000313" key="2">
    <source>
        <dbReference type="Proteomes" id="UP000694420"/>
    </source>
</evidence>
<dbReference type="AlphaFoldDB" id="A0A8C6ZEL7"/>
<protein>
    <submittedName>
        <fullName evidence="1">Uncharacterized protein</fullName>
    </submittedName>
</protein>
<accession>A0A8C6ZEL7</accession>
<reference evidence="1" key="1">
    <citation type="submission" date="2025-08" db="UniProtKB">
        <authorList>
            <consortium name="Ensembl"/>
        </authorList>
    </citation>
    <scope>IDENTIFICATION</scope>
</reference>